<dbReference type="Gene3D" id="3.80.10.10">
    <property type="entry name" value="Ribonuclease Inhibitor"/>
    <property type="match status" value="2"/>
</dbReference>
<evidence type="ECO:0000256" key="9">
    <source>
        <dbReference type="ARBA" id="ARBA00023170"/>
    </source>
</evidence>
<dbReference type="Pfam" id="PF13855">
    <property type="entry name" value="LRR_8"/>
    <property type="match status" value="3"/>
</dbReference>
<comment type="subcellular location">
    <subcellularLocation>
        <location evidence="1">Cell membrane</location>
        <topology evidence="1">Multi-pass membrane protein</topology>
    </subcellularLocation>
</comment>
<dbReference type="Gene3D" id="1.20.1070.10">
    <property type="entry name" value="Rhodopsin 7-helix transmembrane proteins"/>
    <property type="match status" value="1"/>
</dbReference>
<protein>
    <recommendedName>
        <fullName evidence="12">G-protein coupled receptors family 1 profile domain-containing protein</fullName>
    </recommendedName>
</protein>
<keyword evidence="14" id="KW-1185">Reference proteome</keyword>
<evidence type="ECO:0000256" key="6">
    <source>
        <dbReference type="ARBA" id="ARBA00022989"/>
    </source>
</evidence>
<organism evidence="13 14">
    <name type="scientific">Candidula unifasciata</name>
    <dbReference type="NCBI Taxonomy" id="100452"/>
    <lineage>
        <taxon>Eukaryota</taxon>
        <taxon>Metazoa</taxon>
        <taxon>Spiralia</taxon>
        <taxon>Lophotrochozoa</taxon>
        <taxon>Mollusca</taxon>
        <taxon>Gastropoda</taxon>
        <taxon>Heterobranchia</taxon>
        <taxon>Euthyneura</taxon>
        <taxon>Panpulmonata</taxon>
        <taxon>Eupulmonata</taxon>
        <taxon>Stylommatophora</taxon>
        <taxon>Helicina</taxon>
        <taxon>Helicoidea</taxon>
        <taxon>Geomitridae</taxon>
        <taxon>Candidula</taxon>
    </lineage>
</organism>
<accession>A0A8S3ZZT5</accession>
<dbReference type="FunFam" id="3.80.10.10:FF:001164">
    <property type="entry name" value="GH01279p"/>
    <property type="match status" value="2"/>
</dbReference>
<dbReference type="InterPro" id="IPR032675">
    <property type="entry name" value="LRR_dom_sf"/>
</dbReference>
<evidence type="ECO:0000256" key="3">
    <source>
        <dbReference type="ARBA" id="ARBA00022614"/>
    </source>
</evidence>
<keyword evidence="3" id="KW-0433">Leucine-rich repeat</keyword>
<feature type="non-terminal residue" evidence="13">
    <location>
        <position position="1"/>
    </location>
</feature>
<dbReference type="FunFam" id="1.20.1070.10:FF:000156">
    <property type="entry name" value="Lutropin-choriogonadotropic hormone receptor"/>
    <property type="match status" value="1"/>
</dbReference>
<evidence type="ECO:0000256" key="8">
    <source>
        <dbReference type="ARBA" id="ARBA00023136"/>
    </source>
</evidence>
<keyword evidence="4 11" id="KW-0812">Transmembrane</keyword>
<dbReference type="GO" id="GO:0005886">
    <property type="term" value="C:plasma membrane"/>
    <property type="evidence" value="ECO:0007669"/>
    <property type="project" value="UniProtKB-SubCell"/>
</dbReference>
<dbReference type="AlphaFoldDB" id="A0A8S3ZZT5"/>
<dbReference type="Proteomes" id="UP000678393">
    <property type="component" value="Unassembled WGS sequence"/>
</dbReference>
<reference evidence="13" key="1">
    <citation type="submission" date="2021-04" db="EMBL/GenBank/DDBJ databases">
        <authorList>
            <consortium name="Molecular Ecology Group"/>
        </authorList>
    </citation>
    <scope>NUCLEOTIDE SEQUENCE</scope>
</reference>
<dbReference type="OrthoDB" id="1883493at2759"/>
<evidence type="ECO:0000313" key="13">
    <source>
        <dbReference type="EMBL" id="CAG5133115.1"/>
    </source>
</evidence>
<dbReference type="InterPro" id="IPR002131">
    <property type="entry name" value="Gphrmn_rcpt_fam"/>
</dbReference>
<dbReference type="GO" id="GO:0007189">
    <property type="term" value="P:adenylate cyclase-activating G protein-coupled receptor signaling pathway"/>
    <property type="evidence" value="ECO:0007669"/>
    <property type="project" value="TreeGrafter"/>
</dbReference>
<dbReference type="InterPro" id="IPR000276">
    <property type="entry name" value="GPCR_Rhodpsn"/>
</dbReference>
<evidence type="ECO:0000256" key="5">
    <source>
        <dbReference type="ARBA" id="ARBA00022737"/>
    </source>
</evidence>
<gene>
    <name evidence="13" type="ORF">CUNI_LOCUS18673</name>
</gene>
<dbReference type="Pfam" id="PF00001">
    <property type="entry name" value="7tm_1"/>
    <property type="match status" value="1"/>
</dbReference>
<dbReference type="GO" id="GO:0016500">
    <property type="term" value="F:protein-hormone receptor activity"/>
    <property type="evidence" value="ECO:0007669"/>
    <property type="project" value="InterPro"/>
</dbReference>
<proteinExistence type="predicted"/>
<dbReference type="CDD" id="cd15136">
    <property type="entry name" value="7tmA_Glyco_hormone_R"/>
    <property type="match status" value="1"/>
</dbReference>
<dbReference type="InterPro" id="IPR001611">
    <property type="entry name" value="Leu-rich_rpt"/>
</dbReference>
<dbReference type="PANTHER" id="PTHR24372:SF82">
    <property type="entry name" value="RICKETS"/>
    <property type="match status" value="1"/>
</dbReference>
<dbReference type="InterPro" id="IPR003591">
    <property type="entry name" value="Leu-rich_rpt_typical-subtyp"/>
</dbReference>
<keyword evidence="6 11" id="KW-1133">Transmembrane helix</keyword>
<feature type="transmembrane region" description="Helical" evidence="11">
    <location>
        <begin position="528"/>
        <end position="560"/>
    </location>
</feature>
<dbReference type="PANTHER" id="PTHR24372">
    <property type="entry name" value="GLYCOPROTEIN HORMONE RECEPTOR"/>
    <property type="match status" value="1"/>
</dbReference>
<dbReference type="GO" id="GO:0009755">
    <property type="term" value="P:hormone-mediated signaling pathway"/>
    <property type="evidence" value="ECO:0007669"/>
    <property type="project" value="TreeGrafter"/>
</dbReference>
<dbReference type="SUPFAM" id="SSF52058">
    <property type="entry name" value="L domain-like"/>
    <property type="match status" value="1"/>
</dbReference>
<dbReference type="PROSITE" id="PS51450">
    <property type="entry name" value="LRR"/>
    <property type="match status" value="5"/>
</dbReference>
<dbReference type="SMART" id="SM00369">
    <property type="entry name" value="LRR_TYP"/>
    <property type="match status" value="12"/>
</dbReference>
<dbReference type="GO" id="GO:0008528">
    <property type="term" value="F:G protein-coupled peptide receptor activity"/>
    <property type="evidence" value="ECO:0007669"/>
    <property type="project" value="TreeGrafter"/>
</dbReference>
<evidence type="ECO:0000259" key="12">
    <source>
        <dbReference type="PROSITE" id="PS50262"/>
    </source>
</evidence>
<keyword evidence="8 11" id="KW-0472">Membrane</keyword>
<name>A0A8S3ZZT5_9EUPU</name>
<keyword evidence="7" id="KW-0297">G-protein coupled receptor</keyword>
<keyword evidence="9" id="KW-0675">Receptor</keyword>
<feature type="transmembrane region" description="Helical" evidence="11">
    <location>
        <begin position="581"/>
        <end position="603"/>
    </location>
</feature>
<evidence type="ECO:0000256" key="11">
    <source>
        <dbReference type="SAM" id="Phobius"/>
    </source>
</evidence>
<keyword evidence="10" id="KW-0807">Transducer</keyword>
<keyword evidence="5" id="KW-0677">Repeat</keyword>
<dbReference type="PROSITE" id="PS50262">
    <property type="entry name" value="G_PROTEIN_RECEP_F1_2"/>
    <property type="match status" value="1"/>
</dbReference>
<evidence type="ECO:0000256" key="2">
    <source>
        <dbReference type="ARBA" id="ARBA00022475"/>
    </source>
</evidence>
<dbReference type="PROSITE" id="PS00237">
    <property type="entry name" value="G_PROTEIN_RECEP_F1_1"/>
    <property type="match status" value="1"/>
</dbReference>
<evidence type="ECO:0000256" key="10">
    <source>
        <dbReference type="ARBA" id="ARBA00023224"/>
    </source>
</evidence>
<evidence type="ECO:0000256" key="7">
    <source>
        <dbReference type="ARBA" id="ARBA00023040"/>
    </source>
</evidence>
<dbReference type="SUPFAM" id="SSF81321">
    <property type="entry name" value="Family A G protein-coupled receptor-like"/>
    <property type="match status" value="1"/>
</dbReference>
<dbReference type="EMBL" id="CAJHNH020005935">
    <property type="protein sequence ID" value="CAG5133115.1"/>
    <property type="molecule type" value="Genomic_DNA"/>
</dbReference>
<dbReference type="PRINTS" id="PR00237">
    <property type="entry name" value="GPCRRHODOPSN"/>
</dbReference>
<sequence>HLDANLITSIPPEAFVGLTNLKQLWLDDNRLDHIPVQAFRELTGLQALTLIKNQIENIPDHAFQNNTKLFQLRLANNEIKDIAEHALYGLTQLKYLQLQNNRIQTMPSAFKHLVNLGELNLEGNRLTEIPQDSFQQKEKLTMLILSNNPITSVSDEAFVNLPSLQELKLSEVHDMTKFPDLTGTMNLTVLQLDRANIRSIPKEICTNLKRLKTFNMANNELTSIDGQLFNGMDHLRDLTLSINYIHAIPEDAFIGLGALEYLNLAENQISEIHSRAFVPLKSLKDLNLGYNRIHHLPTEGLVSLEKLKIFNNPDLREFPAKQEFPNVNNFMLTYAYHCCDFILSRPEQIYLDMIREHVVWMEAGEPGQMAMWAKYENDSRIWESLFENTTTENEIWDSFVRNDYDLLSSYRLGPAAATYLEDYQGQTYDHNYVIAKAAISCKPKPGPFMPCDDLFGWWSLRCGVWFVFMLAVLGNGVVFFVSVTSKSKMDVPRFLICNLALADFFMGIYLGILAIIDASTLGQFKKYAIQWQMSAGCLVAGTLGVLSSELSVFTLTVITLERFYAITHAMQLSKRLSLKHAGIIMLCGWIWSFGLAILPLFGVSDYRKFAVCLPFEIESVLSKSYVCFIMVFNGISFFIILSCYLIMYVSIRDSQAWNSNDTRVAKRMALLVFTDFLCWAPIAFLSLAAAFGKNLIHLNEAKVLTIFILPLNSCANPFLYAFFTKQFKKDCVLLCRRLEDSSIAKHFSQVNYPDHV</sequence>
<dbReference type="SMART" id="SM00365">
    <property type="entry name" value="LRR_SD22"/>
    <property type="match status" value="5"/>
</dbReference>
<feature type="transmembrane region" description="Helical" evidence="11">
    <location>
        <begin position="623"/>
        <end position="647"/>
    </location>
</feature>
<dbReference type="InterPro" id="IPR017452">
    <property type="entry name" value="GPCR_Rhodpsn_7TM"/>
</dbReference>
<evidence type="ECO:0000313" key="14">
    <source>
        <dbReference type="Proteomes" id="UP000678393"/>
    </source>
</evidence>
<feature type="transmembrane region" description="Helical" evidence="11">
    <location>
        <begin position="668"/>
        <end position="691"/>
    </location>
</feature>
<feature type="domain" description="G-protein coupled receptors family 1 profile" evidence="12">
    <location>
        <begin position="474"/>
        <end position="720"/>
    </location>
</feature>
<comment type="caution">
    <text evidence="13">The sequence shown here is derived from an EMBL/GenBank/DDBJ whole genome shotgun (WGS) entry which is preliminary data.</text>
</comment>
<evidence type="ECO:0000256" key="1">
    <source>
        <dbReference type="ARBA" id="ARBA00004651"/>
    </source>
</evidence>
<feature type="transmembrane region" description="Helical" evidence="11">
    <location>
        <begin position="703"/>
        <end position="723"/>
    </location>
</feature>
<evidence type="ECO:0000256" key="4">
    <source>
        <dbReference type="ARBA" id="ARBA00022692"/>
    </source>
</evidence>
<keyword evidence="2" id="KW-1003">Cell membrane</keyword>
<feature type="transmembrane region" description="Helical" evidence="11">
    <location>
        <begin position="495"/>
        <end position="516"/>
    </location>
</feature>
<dbReference type="PRINTS" id="PR00373">
    <property type="entry name" value="GLYCHORMONER"/>
</dbReference>
<feature type="transmembrane region" description="Helical" evidence="11">
    <location>
        <begin position="463"/>
        <end position="483"/>
    </location>
</feature>